<comment type="catalytic activity">
    <reaction evidence="1">
        <text>dihydroxyacetone + phosphoenolpyruvate = dihydroxyacetone phosphate + pyruvate</text>
        <dbReference type="Rhea" id="RHEA:18381"/>
        <dbReference type="ChEBI" id="CHEBI:15361"/>
        <dbReference type="ChEBI" id="CHEBI:16016"/>
        <dbReference type="ChEBI" id="CHEBI:57642"/>
        <dbReference type="ChEBI" id="CHEBI:58702"/>
        <dbReference type="EC" id="2.7.1.121"/>
    </reaction>
</comment>
<dbReference type="AlphaFoldDB" id="S0FH18"/>
<comment type="function">
    <text evidence="8">ADP-binding subunit of the dihydroxyacetone kinase, which is responsible for the phosphoenolpyruvate (PEP)-dependent phosphorylation of dihydroxyacetone. DhaL-ADP is converted to DhaL-ATP via a phosphoryl group transfer from DhaM and transmits it to dihydroxyacetone binds to DhaK.</text>
</comment>
<evidence type="ECO:0000256" key="8">
    <source>
        <dbReference type="ARBA" id="ARBA00055771"/>
    </source>
</evidence>
<evidence type="ECO:0000256" key="4">
    <source>
        <dbReference type="ARBA" id="ARBA00022679"/>
    </source>
</evidence>
<evidence type="ECO:0000256" key="6">
    <source>
        <dbReference type="ARBA" id="ARBA00022798"/>
    </source>
</evidence>
<dbReference type="SUPFAM" id="SSF101473">
    <property type="entry name" value="DhaL-like"/>
    <property type="match status" value="1"/>
</dbReference>
<organism evidence="10 11">
    <name type="scientific">Ruminiclostridium cellobioparum subsp. termitidis CT1112</name>
    <dbReference type="NCBI Taxonomy" id="1195236"/>
    <lineage>
        <taxon>Bacteria</taxon>
        <taxon>Bacillati</taxon>
        <taxon>Bacillota</taxon>
        <taxon>Clostridia</taxon>
        <taxon>Eubacteriales</taxon>
        <taxon>Oscillospiraceae</taxon>
        <taxon>Ruminiclostridium</taxon>
    </lineage>
</organism>
<evidence type="ECO:0000256" key="5">
    <source>
        <dbReference type="ARBA" id="ARBA00022777"/>
    </source>
</evidence>
<evidence type="ECO:0000259" key="9">
    <source>
        <dbReference type="PROSITE" id="PS51480"/>
    </source>
</evidence>
<comment type="subunit">
    <text evidence="7">Homodimer. The dihydroxyacetone kinase complex is composed of a homodimer of DhaM, a homodimer of DhaK and the subunit DhaL.</text>
</comment>
<dbReference type="Pfam" id="PF02734">
    <property type="entry name" value="Dak2"/>
    <property type="match status" value="1"/>
</dbReference>
<dbReference type="PANTHER" id="PTHR28629">
    <property type="entry name" value="TRIOKINASE/FMN CYCLASE"/>
    <property type="match status" value="1"/>
</dbReference>
<evidence type="ECO:0000313" key="10">
    <source>
        <dbReference type="EMBL" id="EMS70920.1"/>
    </source>
</evidence>
<dbReference type="PATRIC" id="fig|1195236.3.peg.3486"/>
<dbReference type="Proteomes" id="UP000014155">
    <property type="component" value="Unassembled WGS sequence"/>
</dbReference>
<keyword evidence="4" id="KW-0808">Transferase</keyword>
<dbReference type="SMART" id="SM01120">
    <property type="entry name" value="Dak2"/>
    <property type="match status" value="1"/>
</dbReference>
<dbReference type="RefSeq" id="WP_004627407.1">
    <property type="nucleotide sequence ID" value="NZ_AORV01000045.1"/>
</dbReference>
<sequence>MVYTIENIKHVLNLSADILINSKERLTQLDSNAGDGDLGISMEKGALALKAEVSAYTGEDIGELFIRCGMAFNRVAPSTMGTLLSGSIMALGRKHRGSKEIDDNAAIQAPRIMAEAIMNLGKGRPGDKTILDALIPLAEAIESSFESTPDIRLAMKTAAYAAEKAANETRGMLARVGRTKWIAERTKDHPDGGAVLCSIIAQALASVN</sequence>
<dbReference type="GO" id="GO:0004371">
    <property type="term" value="F:glycerone kinase activity"/>
    <property type="evidence" value="ECO:0007669"/>
    <property type="project" value="InterPro"/>
</dbReference>
<dbReference type="InterPro" id="IPR050861">
    <property type="entry name" value="Dihydroxyacetone_Kinase"/>
</dbReference>
<dbReference type="InterPro" id="IPR004007">
    <property type="entry name" value="DhaL_dom"/>
</dbReference>
<dbReference type="EC" id="2.7.1.121" evidence="3"/>
<dbReference type="GO" id="GO:0005829">
    <property type="term" value="C:cytosol"/>
    <property type="evidence" value="ECO:0007669"/>
    <property type="project" value="TreeGrafter"/>
</dbReference>
<dbReference type="PANTHER" id="PTHR28629:SF4">
    <property type="entry name" value="TRIOKINASE_FMN CYCLASE"/>
    <property type="match status" value="1"/>
</dbReference>
<gene>
    <name evidence="10" type="ORF">CTER_3264</name>
</gene>
<name>S0FH18_RUMCE</name>
<evidence type="ECO:0000256" key="1">
    <source>
        <dbReference type="ARBA" id="ARBA00001113"/>
    </source>
</evidence>
<proteinExistence type="predicted"/>
<comment type="pathway">
    <text evidence="2">Polyol metabolism; glycerol degradation.</text>
</comment>
<dbReference type="GO" id="GO:0019563">
    <property type="term" value="P:glycerol catabolic process"/>
    <property type="evidence" value="ECO:0007669"/>
    <property type="project" value="TreeGrafter"/>
</dbReference>
<dbReference type="STRING" id="1195236.CTER_3264"/>
<evidence type="ECO:0000313" key="11">
    <source>
        <dbReference type="Proteomes" id="UP000014155"/>
    </source>
</evidence>
<dbReference type="GO" id="GO:0047324">
    <property type="term" value="F:phosphoenolpyruvate-glycerone phosphotransferase activity"/>
    <property type="evidence" value="ECO:0007669"/>
    <property type="project" value="UniProtKB-EC"/>
</dbReference>
<dbReference type="FunFam" id="1.25.40.340:FF:000002">
    <property type="entry name" value="Dihydroxyacetone kinase, L subunit"/>
    <property type="match status" value="1"/>
</dbReference>
<keyword evidence="6" id="KW-0319">Glycerol metabolism</keyword>
<keyword evidence="5 10" id="KW-0418">Kinase</keyword>
<protein>
    <recommendedName>
        <fullName evidence="3">phosphoenolpyruvate--glycerone phosphotransferase</fullName>
        <ecNumber evidence="3">2.7.1.121</ecNumber>
    </recommendedName>
</protein>
<comment type="caution">
    <text evidence="10">The sequence shown here is derived from an EMBL/GenBank/DDBJ whole genome shotgun (WGS) entry which is preliminary data.</text>
</comment>
<accession>S0FH18</accession>
<dbReference type="InterPro" id="IPR036117">
    <property type="entry name" value="DhaL_dom_sf"/>
</dbReference>
<feature type="domain" description="DhaL" evidence="9">
    <location>
        <begin position="6"/>
        <end position="206"/>
    </location>
</feature>
<reference evidence="10 11" key="1">
    <citation type="journal article" date="2013" name="Genome Announc.">
        <title>Draft Genome Sequence of the Cellulolytic, Mesophilic, Anaerobic Bacterium Clostridium termitidis Strain CT1112 (DSM 5398).</title>
        <authorList>
            <person name="Lal S."/>
            <person name="Ramachandran U."/>
            <person name="Zhang X."/>
            <person name="Munir R."/>
            <person name="Sparling R."/>
            <person name="Levin D.B."/>
        </authorList>
    </citation>
    <scope>NUCLEOTIDE SEQUENCE [LARGE SCALE GENOMIC DNA]</scope>
    <source>
        <strain evidence="10 11">CT1112</strain>
    </source>
</reference>
<dbReference type="PROSITE" id="PS51480">
    <property type="entry name" value="DHAL"/>
    <property type="match status" value="1"/>
</dbReference>
<dbReference type="eggNOG" id="COG1461">
    <property type="taxonomic scope" value="Bacteria"/>
</dbReference>
<keyword evidence="11" id="KW-1185">Reference proteome</keyword>
<dbReference type="Gene3D" id="1.25.40.340">
    <property type="match status" value="1"/>
</dbReference>
<dbReference type="EMBL" id="AORV01000045">
    <property type="protein sequence ID" value="EMS70920.1"/>
    <property type="molecule type" value="Genomic_DNA"/>
</dbReference>
<evidence type="ECO:0000256" key="2">
    <source>
        <dbReference type="ARBA" id="ARBA00004745"/>
    </source>
</evidence>
<evidence type="ECO:0000256" key="7">
    <source>
        <dbReference type="ARBA" id="ARBA00046577"/>
    </source>
</evidence>
<evidence type="ECO:0000256" key="3">
    <source>
        <dbReference type="ARBA" id="ARBA00012095"/>
    </source>
</evidence>